<evidence type="ECO:0000256" key="6">
    <source>
        <dbReference type="ARBA" id="ARBA00023004"/>
    </source>
</evidence>
<comment type="similarity">
    <text evidence="7">Belongs to the chloroperoxidase family.</text>
</comment>
<organism evidence="10 12">
    <name type="scientific">Cercospora beticola</name>
    <name type="common">Sugarbeet leaf spot fungus</name>
    <dbReference type="NCBI Taxonomy" id="122368"/>
    <lineage>
        <taxon>Eukaryota</taxon>
        <taxon>Fungi</taxon>
        <taxon>Dikarya</taxon>
        <taxon>Ascomycota</taxon>
        <taxon>Pezizomycotina</taxon>
        <taxon>Dothideomycetes</taxon>
        <taxon>Dothideomycetidae</taxon>
        <taxon>Mycosphaerellales</taxon>
        <taxon>Mycosphaerellaceae</taxon>
        <taxon>Cercospora</taxon>
    </lineage>
</organism>
<dbReference type="GO" id="GO:0046872">
    <property type="term" value="F:metal ion binding"/>
    <property type="evidence" value="ECO:0007669"/>
    <property type="project" value="UniProtKB-KW"/>
</dbReference>
<dbReference type="Pfam" id="PF01328">
    <property type="entry name" value="Peroxidase_2"/>
    <property type="match status" value="1"/>
</dbReference>
<dbReference type="PANTHER" id="PTHR33577:SF16">
    <property type="entry name" value="HEME HALOPEROXIDASE FAMILY PROFILE DOMAIN-CONTAINING PROTEIN"/>
    <property type="match status" value="1"/>
</dbReference>
<keyword evidence="2" id="KW-0575">Peroxidase</keyword>
<keyword evidence="4" id="KW-0479">Metal-binding</keyword>
<dbReference type="InterPro" id="IPR036851">
    <property type="entry name" value="Chloroperoxidase-like_sf"/>
</dbReference>
<evidence type="ECO:0000256" key="8">
    <source>
        <dbReference type="SAM" id="SignalP"/>
    </source>
</evidence>
<feature type="signal peptide" evidence="8">
    <location>
        <begin position="1"/>
        <end position="22"/>
    </location>
</feature>
<evidence type="ECO:0000313" key="12">
    <source>
        <dbReference type="Proteomes" id="UP000230605"/>
    </source>
</evidence>
<comment type="cofactor">
    <cofactor evidence="1">
        <name>heme b</name>
        <dbReference type="ChEBI" id="CHEBI:60344"/>
    </cofactor>
</comment>
<dbReference type="Proteomes" id="UP001302367">
    <property type="component" value="Chromosome 7"/>
</dbReference>
<evidence type="ECO:0000256" key="4">
    <source>
        <dbReference type="ARBA" id="ARBA00022723"/>
    </source>
</evidence>
<reference evidence="10 12" key="1">
    <citation type="submission" date="2015-10" db="EMBL/GenBank/DDBJ databases">
        <title>The cercosporin biosynthetic gene cluster was horizontally transferred to several fungal lineages and shown to be expanded in Cercospora beticola based on microsynteny with recipient genomes.</title>
        <authorList>
            <person name="De Jonge R."/>
            <person name="Ebert M.K."/>
            <person name="Suttle J.C."/>
            <person name="Jurick Ii W.M."/>
            <person name="Secor G.A."/>
            <person name="Thomma B.P."/>
            <person name="Van De Peer Y."/>
            <person name="Bolton M.D."/>
        </authorList>
    </citation>
    <scope>NUCLEOTIDE SEQUENCE [LARGE SCALE GENOMIC DNA]</scope>
    <source>
        <strain evidence="10 12">09-40</strain>
    </source>
</reference>
<sequence>MYLFRVQLLTTLVSLLPRNAWAFLNLQHNGHVHAGLHEKRLLGLLEGLGGLGGGGGPGGSGAAIEVTGEHEWQAPGPGDQRGPCPGLNAMANHGYIPRNGVVSLLGAVNAITSVVNMSVELALLLAVMGVVWTGNPVSLDPSFSIGGTTPEVQNLLGNALGLLGEPRGIDHSHNFIEADSSPTRDDLYVTNDPVTMNLTKFETLYDLIPEGQVFTAEVMTDFAMIRWNETVATNPYFYYGPVTGMIARNTGYCFMRNLFANYSSGKQEFTHEIFKSWYSVTGDRDNFTYTKGHERIPANLVPNPAPYGLVNLNLDIVAMVLRYPIFGSVGGNTGEVNSFTGVNLGDPVDGVLNVPRLLEGNNLLCFALEVVNFAAPNYLNNLVSTLAAPLKMLTDAIAAPLLNMSCPQLGEITRDGKPLWQSLGEEFPGANKSGSAM</sequence>
<evidence type="ECO:0000259" key="9">
    <source>
        <dbReference type="PROSITE" id="PS51405"/>
    </source>
</evidence>
<dbReference type="EMBL" id="CP134190">
    <property type="protein sequence ID" value="WPB06116.1"/>
    <property type="molecule type" value="Genomic_DNA"/>
</dbReference>
<protein>
    <submittedName>
        <fullName evidence="10">Aromatic peroxygenase</fullName>
    </submittedName>
</protein>
<keyword evidence="13" id="KW-1185">Reference proteome</keyword>
<evidence type="ECO:0000256" key="5">
    <source>
        <dbReference type="ARBA" id="ARBA00023002"/>
    </source>
</evidence>
<dbReference type="PROSITE" id="PS51405">
    <property type="entry name" value="HEME_HALOPEROXIDASE"/>
    <property type="match status" value="1"/>
</dbReference>
<evidence type="ECO:0000313" key="11">
    <source>
        <dbReference type="EMBL" id="WPB06116.1"/>
    </source>
</evidence>
<evidence type="ECO:0000313" key="13">
    <source>
        <dbReference type="Proteomes" id="UP001302367"/>
    </source>
</evidence>
<dbReference type="Proteomes" id="UP000230605">
    <property type="component" value="Chromosome 7"/>
</dbReference>
<keyword evidence="8" id="KW-0732">Signal</keyword>
<keyword evidence="6" id="KW-0408">Iron</keyword>
<dbReference type="OrthoDB" id="407298at2759"/>
<gene>
    <name evidence="10" type="ORF">CB0940_09556</name>
    <name evidence="11" type="ORF">RHO25_010773</name>
</gene>
<evidence type="ECO:0000256" key="3">
    <source>
        <dbReference type="ARBA" id="ARBA00022617"/>
    </source>
</evidence>
<dbReference type="PANTHER" id="PTHR33577">
    <property type="entry name" value="STERIGMATOCYSTIN BIOSYNTHESIS PEROXIDASE STCC-RELATED"/>
    <property type="match status" value="1"/>
</dbReference>
<name>A0A2G5HIN3_CERBT</name>
<dbReference type="GO" id="GO:0004601">
    <property type="term" value="F:peroxidase activity"/>
    <property type="evidence" value="ECO:0007669"/>
    <property type="project" value="UniProtKB-KW"/>
</dbReference>
<dbReference type="InterPro" id="IPR000028">
    <property type="entry name" value="Chloroperoxidase"/>
</dbReference>
<keyword evidence="5" id="KW-0560">Oxidoreductase</keyword>
<keyword evidence="3" id="KW-0349">Heme</keyword>
<accession>A0A2G5HIN3</accession>
<dbReference type="Gene3D" id="1.10.489.10">
    <property type="entry name" value="Chloroperoxidase-like"/>
    <property type="match status" value="1"/>
</dbReference>
<dbReference type="AlphaFoldDB" id="A0A2G5HIN3"/>
<feature type="chain" id="PRO_5013888903" evidence="8">
    <location>
        <begin position="23"/>
        <end position="437"/>
    </location>
</feature>
<reference evidence="11 13" key="2">
    <citation type="submission" date="2023-09" db="EMBL/GenBank/DDBJ databases">
        <title>Complete-Gapless Cercospora beticola genome.</title>
        <authorList>
            <person name="Wyatt N.A."/>
            <person name="Spanner R.E."/>
            <person name="Bolton M.D."/>
        </authorList>
    </citation>
    <scope>NUCLEOTIDE SEQUENCE [LARGE SCALE GENOMIC DNA]</scope>
    <source>
        <strain evidence="11">Cb09-40</strain>
    </source>
</reference>
<dbReference type="SUPFAM" id="SSF47571">
    <property type="entry name" value="Cloroperoxidase"/>
    <property type="match status" value="1"/>
</dbReference>
<evidence type="ECO:0000313" key="10">
    <source>
        <dbReference type="EMBL" id="PIA92072.1"/>
    </source>
</evidence>
<evidence type="ECO:0000256" key="1">
    <source>
        <dbReference type="ARBA" id="ARBA00001970"/>
    </source>
</evidence>
<dbReference type="EMBL" id="LKMD01000106">
    <property type="protein sequence ID" value="PIA92072.1"/>
    <property type="molecule type" value="Genomic_DNA"/>
</dbReference>
<proteinExistence type="inferred from homology"/>
<evidence type="ECO:0000256" key="7">
    <source>
        <dbReference type="ARBA" id="ARBA00025795"/>
    </source>
</evidence>
<feature type="domain" description="Heme haloperoxidase family profile" evidence="9">
    <location>
        <begin position="68"/>
        <end position="318"/>
    </location>
</feature>
<evidence type="ECO:0000256" key="2">
    <source>
        <dbReference type="ARBA" id="ARBA00022559"/>
    </source>
</evidence>